<dbReference type="Proteomes" id="UP000440578">
    <property type="component" value="Unassembled WGS sequence"/>
</dbReference>
<name>A0A6A4WJ81_AMPAM</name>
<proteinExistence type="predicted"/>
<gene>
    <name evidence="2" type="ORF">FJT64_022305</name>
</gene>
<dbReference type="AlphaFoldDB" id="A0A6A4WJ81"/>
<accession>A0A6A4WJ81</accession>
<dbReference type="EMBL" id="VIIS01000686">
    <property type="protein sequence ID" value="KAF0306163.1"/>
    <property type="molecule type" value="Genomic_DNA"/>
</dbReference>
<protein>
    <submittedName>
        <fullName evidence="2">Uncharacterized protein</fullName>
    </submittedName>
</protein>
<comment type="caution">
    <text evidence="2">The sequence shown here is derived from an EMBL/GenBank/DDBJ whole genome shotgun (WGS) entry which is preliminary data.</text>
</comment>
<keyword evidence="3" id="KW-1185">Reference proteome</keyword>
<evidence type="ECO:0000313" key="3">
    <source>
        <dbReference type="Proteomes" id="UP000440578"/>
    </source>
</evidence>
<feature type="region of interest" description="Disordered" evidence="1">
    <location>
        <begin position="215"/>
        <end position="248"/>
    </location>
</feature>
<dbReference type="OrthoDB" id="6358449at2759"/>
<sequence>MEELFSQCKQSGVAAAAAVTVRSAEVAGSAVAPALGQWEPPLAAAACPPAMYSPSDKMMNMKPLAQAPCFPGGRYSPPATYRPTVDPMRRCVNSSTGLFCARHISAPPALTEPLGGPSTPQIGPHQLINSREQVQLDHCPWGNIFGGLEDNLLSRAEALADMGRHGPPPPPTSLPQLRHEMVYGHPHPAMGAAHTPPTSRPHQMWDMMYMGAPRGSPVPPAKPQQVAEVPRERWMCPPYSEGLDSGDK</sequence>
<organism evidence="2 3">
    <name type="scientific">Amphibalanus amphitrite</name>
    <name type="common">Striped barnacle</name>
    <name type="synonym">Balanus amphitrite</name>
    <dbReference type="NCBI Taxonomy" id="1232801"/>
    <lineage>
        <taxon>Eukaryota</taxon>
        <taxon>Metazoa</taxon>
        <taxon>Ecdysozoa</taxon>
        <taxon>Arthropoda</taxon>
        <taxon>Crustacea</taxon>
        <taxon>Multicrustacea</taxon>
        <taxon>Cirripedia</taxon>
        <taxon>Thoracica</taxon>
        <taxon>Thoracicalcarea</taxon>
        <taxon>Balanomorpha</taxon>
        <taxon>Balanoidea</taxon>
        <taxon>Balanidae</taxon>
        <taxon>Amphibalaninae</taxon>
        <taxon>Amphibalanus</taxon>
    </lineage>
</organism>
<reference evidence="2 3" key="1">
    <citation type="submission" date="2019-07" db="EMBL/GenBank/DDBJ databases">
        <title>Draft genome assembly of a fouling barnacle, Amphibalanus amphitrite (Darwin, 1854): The first reference genome for Thecostraca.</title>
        <authorList>
            <person name="Kim W."/>
        </authorList>
    </citation>
    <scope>NUCLEOTIDE SEQUENCE [LARGE SCALE GENOMIC DNA]</scope>
    <source>
        <strain evidence="2">SNU_AA5</strain>
        <tissue evidence="2">Soma without cirri and trophi</tissue>
    </source>
</reference>
<evidence type="ECO:0000313" key="2">
    <source>
        <dbReference type="EMBL" id="KAF0306163.1"/>
    </source>
</evidence>
<evidence type="ECO:0000256" key="1">
    <source>
        <dbReference type="SAM" id="MobiDB-lite"/>
    </source>
</evidence>